<evidence type="ECO:0000256" key="2">
    <source>
        <dbReference type="ARBA" id="ARBA00023239"/>
    </source>
</evidence>
<proteinExistence type="predicted"/>
<dbReference type="GO" id="GO:0006635">
    <property type="term" value="P:fatty acid beta-oxidation"/>
    <property type="evidence" value="ECO:0007669"/>
    <property type="project" value="TreeGrafter"/>
</dbReference>
<dbReference type="GO" id="GO:0003857">
    <property type="term" value="F:(3S)-3-hydroxyacyl-CoA dehydrogenase (NAD+) activity"/>
    <property type="evidence" value="ECO:0007669"/>
    <property type="project" value="TreeGrafter"/>
</dbReference>
<dbReference type="InterPro" id="IPR006176">
    <property type="entry name" value="3-OHacyl-CoA_DH_NAD-bd"/>
</dbReference>
<feature type="non-terminal residue" evidence="6">
    <location>
        <position position="73"/>
    </location>
</feature>
<protein>
    <recommendedName>
        <fullName evidence="5">3-hydroxyacyl-CoA dehydrogenase NAD binding domain-containing protein</fullName>
    </recommendedName>
</protein>
<dbReference type="PANTHER" id="PTHR23309">
    <property type="entry name" value="3-HYDROXYACYL-COA DEHYROGENASE"/>
    <property type="match status" value="1"/>
</dbReference>
<dbReference type="OrthoDB" id="2018133at2759"/>
<keyword evidence="4" id="KW-1133">Transmembrane helix</keyword>
<dbReference type="Pfam" id="PF02737">
    <property type="entry name" value="3HCDH_N"/>
    <property type="match status" value="1"/>
</dbReference>
<dbReference type="GeneID" id="25733069"/>
<dbReference type="AlphaFoldDB" id="A0A0D2K8X5"/>
<keyword evidence="3" id="KW-0511">Multifunctional enzyme</keyword>
<keyword evidence="4" id="KW-0812">Transmembrane</keyword>
<keyword evidence="4" id="KW-0472">Membrane</keyword>
<dbReference type="GO" id="GO:0070403">
    <property type="term" value="F:NAD+ binding"/>
    <property type="evidence" value="ECO:0007669"/>
    <property type="project" value="InterPro"/>
</dbReference>
<gene>
    <name evidence="6" type="ORF">MNEG_15410</name>
</gene>
<dbReference type="SUPFAM" id="SSF51735">
    <property type="entry name" value="NAD(P)-binding Rossmann-fold domains"/>
    <property type="match status" value="1"/>
</dbReference>
<feature type="domain" description="3-hydroxyacyl-CoA dehydrogenase NAD binding" evidence="5">
    <location>
        <begin position="39"/>
        <end position="72"/>
    </location>
</feature>
<keyword evidence="7" id="KW-1185">Reference proteome</keyword>
<evidence type="ECO:0000259" key="5">
    <source>
        <dbReference type="Pfam" id="PF02737"/>
    </source>
</evidence>
<dbReference type="GO" id="GO:0016853">
    <property type="term" value="F:isomerase activity"/>
    <property type="evidence" value="ECO:0007669"/>
    <property type="project" value="UniProtKB-KW"/>
</dbReference>
<dbReference type="KEGG" id="mng:MNEG_15410"/>
<dbReference type="GO" id="GO:0016829">
    <property type="term" value="F:lyase activity"/>
    <property type="evidence" value="ECO:0007669"/>
    <property type="project" value="UniProtKB-KW"/>
</dbReference>
<keyword evidence="2" id="KW-0456">Lyase</keyword>
<name>A0A0D2K8X5_9CHLO</name>
<keyword evidence="1" id="KW-0413">Isomerase</keyword>
<evidence type="ECO:0000256" key="4">
    <source>
        <dbReference type="SAM" id="Phobius"/>
    </source>
</evidence>
<reference evidence="6 7" key="1">
    <citation type="journal article" date="2013" name="BMC Genomics">
        <title>Reconstruction of the lipid metabolism for the microalga Monoraphidium neglectum from its genome sequence reveals characteristics suitable for biofuel production.</title>
        <authorList>
            <person name="Bogen C."/>
            <person name="Al-Dilaimi A."/>
            <person name="Albersmeier A."/>
            <person name="Wichmann J."/>
            <person name="Grundmann M."/>
            <person name="Rupp O."/>
            <person name="Lauersen K.J."/>
            <person name="Blifernez-Klassen O."/>
            <person name="Kalinowski J."/>
            <person name="Goesmann A."/>
            <person name="Mussgnug J.H."/>
            <person name="Kruse O."/>
        </authorList>
    </citation>
    <scope>NUCLEOTIDE SEQUENCE [LARGE SCALE GENOMIC DNA]</scope>
    <source>
        <strain evidence="6 7">SAG 48.87</strain>
    </source>
</reference>
<evidence type="ECO:0000313" key="7">
    <source>
        <dbReference type="Proteomes" id="UP000054498"/>
    </source>
</evidence>
<dbReference type="GO" id="GO:0005777">
    <property type="term" value="C:peroxisome"/>
    <property type="evidence" value="ECO:0007669"/>
    <property type="project" value="TreeGrafter"/>
</dbReference>
<dbReference type="EMBL" id="KK105516">
    <property type="protein sequence ID" value="KIY92553.1"/>
    <property type="molecule type" value="Genomic_DNA"/>
</dbReference>
<evidence type="ECO:0000256" key="3">
    <source>
        <dbReference type="ARBA" id="ARBA00023268"/>
    </source>
</evidence>
<evidence type="ECO:0000256" key="1">
    <source>
        <dbReference type="ARBA" id="ARBA00023235"/>
    </source>
</evidence>
<accession>A0A0D2K8X5</accession>
<dbReference type="STRING" id="145388.A0A0D2K8X5"/>
<dbReference type="PANTHER" id="PTHR23309:SF49">
    <property type="entry name" value="PEROXISOMAL BIFUNCTIONAL ENZYME"/>
    <property type="match status" value="1"/>
</dbReference>
<dbReference type="Gene3D" id="3.40.50.720">
    <property type="entry name" value="NAD(P)-binding Rossmann-like Domain"/>
    <property type="match status" value="1"/>
</dbReference>
<sequence length="73" mass="7639">MFRVPVDGFAAFRRGFHLFPTGVRGVTDAGLKPRPIRTAAVLGGGLMGSGIATALALAGVDVLLKEVNQQFLD</sequence>
<evidence type="ECO:0000313" key="6">
    <source>
        <dbReference type="EMBL" id="KIY92553.1"/>
    </source>
</evidence>
<dbReference type="InterPro" id="IPR036291">
    <property type="entry name" value="NAD(P)-bd_dom_sf"/>
</dbReference>
<dbReference type="RefSeq" id="XP_013891573.1">
    <property type="nucleotide sequence ID" value="XM_014036119.1"/>
</dbReference>
<feature type="transmembrane region" description="Helical" evidence="4">
    <location>
        <begin position="40"/>
        <end position="64"/>
    </location>
</feature>
<dbReference type="Proteomes" id="UP000054498">
    <property type="component" value="Unassembled WGS sequence"/>
</dbReference>
<organism evidence="6 7">
    <name type="scientific">Monoraphidium neglectum</name>
    <dbReference type="NCBI Taxonomy" id="145388"/>
    <lineage>
        <taxon>Eukaryota</taxon>
        <taxon>Viridiplantae</taxon>
        <taxon>Chlorophyta</taxon>
        <taxon>core chlorophytes</taxon>
        <taxon>Chlorophyceae</taxon>
        <taxon>CS clade</taxon>
        <taxon>Sphaeropleales</taxon>
        <taxon>Selenastraceae</taxon>
        <taxon>Monoraphidium</taxon>
    </lineage>
</organism>